<dbReference type="GeneID" id="10027088"/>
<feature type="chain" id="PRO_5003189356" evidence="1">
    <location>
        <begin position="23"/>
        <end position="156"/>
    </location>
</feature>
<dbReference type="HOGENOM" id="CLU_1686123_0_0_1"/>
<organism evidence="3">
    <name type="scientific">Arthroderma gypseum (strain ATCC MYA-4604 / CBS 118893)</name>
    <name type="common">Microsporum gypseum</name>
    <dbReference type="NCBI Taxonomy" id="535722"/>
    <lineage>
        <taxon>Eukaryota</taxon>
        <taxon>Fungi</taxon>
        <taxon>Dikarya</taxon>
        <taxon>Ascomycota</taxon>
        <taxon>Pezizomycotina</taxon>
        <taxon>Eurotiomycetes</taxon>
        <taxon>Eurotiomycetidae</taxon>
        <taxon>Onygenales</taxon>
        <taxon>Arthrodermataceae</taxon>
        <taxon>Nannizzia</taxon>
    </lineage>
</organism>
<keyword evidence="3" id="KW-1185">Reference proteome</keyword>
<evidence type="ECO:0000256" key="1">
    <source>
        <dbReference type="SAM" id="SignalP"/>
    </source>
</evidence>
<dbReference type="EMBL" id="DS989826">
    <property type="protein sequence ID" value="EFR03379.1"/>
    <property type="molecule type" value="Genomic_DNA"/>
</dbReference>
<evidence type="ECO:0000313" key="2">
    <source>
        <dbReference type="EMBL" id="EFR03379.1"/>
    </source>
</evidence>
<sequence>MPHLKASAITLLLPLLFSPVFAEDVKLVGCDDVGCPPYHDSDRCTVENTTFIGVGVFPIPDVPSELEGFSLVKAVYVSATAVQVNGSRVRPFRSFYYLGTPERTQANGLPGCATIFNDPPANKFRTSHGIDTFAACEKRLGLLTSAAEVGWTNVDR</sequence>
<dbReference type="eggNOG" id="ENOG502RM51">
    <property type="taxonomic scope" value="Eukaryota"/>
</dbReference>
<accession>E4UZ49</accession>
<dbReference type="InParanoid" id="E4UZ49"/>
<proteinExistence type="predicted"/>
<protein>
    <submittedName>
        <fullName evidence="2">Uncharacterized protein</fullName>
    </submittedName>
</protein>
<name>E4UZ49_ARTGP</name>
<evidence type="ECO:0000313" key="3">
    <source>
        <dbReference type="Proteomes" id="UP000002669"/>
    </source>
</evidence>
<dbReference type="AlphaFoldDB" id="E4UZ49"/>
<dbReference type="STRING" id="535722.E4UZ49"/>
<gene>
    <name evidence="2" type="ORF">MGYG_06378</name>
</gene>
<reference evidence="3" key="1">
    <citation type="journal article" date="2012" name="MBio">
        <title>Comparative genome analysis of Trichophyton rubrum and related dermatophytes reveals candidate genes involved in infection.</title>
        <authorList>
            <person name="Martinez D.A."/>
            <person name="Oliver B.G."/>
            <person name="Graeser Y."/>
            <person name="Goldberg J.M."/>
            <person name="Li W."/>
            <person name="Martinez-Rossi N.M."/>
            <person name="Monod M."/>
            <person name="Shelest E."/>
            <person name="Barton R.C."/>
            <person name="Birch E."/>
            <person name="Brakhage A.A."/>
            <person name="Chen Z."/>
            <person name="Gurr S.J."/>
            <person name="Heiman D."/>
            <person name="Heitman J."/>
            <person name="Kosti I."/>
            <person name="Rossi A."/>
            <person name="Saif S."/>
            <person name="Samalova M."/>
            <person name="Saunders C.W."/>
            <person name="Shea T."/>
            <person name="Summerbell R.C."/>
            <person name="Xu J."/>
            <person name="Young S."/>
            <person name="Zeng Q."/>
            <person name="Birren B.W."/>
            <person name="Cuomo C.A."/>
            <person name="White T.C."/>
        </authorList>
    </citation>
    <scope>NUCLEOTIDE SEQUENCE [LARGE SCALE GENOMIC DNA]</scope>
    <source>
        <strain evidence="3">ATCC MYA-4604 / CBS 118893</strain>
    </source>
</reference>
<keyword evidence="1" id="KW-0732">Signal</keyword>
<dbReference type="VEuPathDB" id="FungiDB:MGYG_06378"/>
<dbReference type="RefSeq" id="XP_003171833.1">
    <property type="nucleotide sequence ID" value="XM_003171785.1"/>
</dbReference>
<feature type="signal peptide" evidence="1">
    <location>
        <begin position="1"/>
        <end position="22"/>
    </location>
</feature>
<dbReference type="Proteomes" id="UP000002669">
    <property type="component" value="Unassembled WGS sequence"/>
</dbReference>
<dbReference type="OrthoDB" id="4171120at2759"/>